<gene>
    <name evidence="3" type="ORF">SAMN04488508_104276</name>
</gene>
<reference evidence="4" key="1">
    <citation type="submission" date="2016-11" db="EMBL/GenBank/DDBJ databases">
        <authorList>
            <person name="Varghese N."/>
            <person name="Submissions S."/>
        </authorList>
    </citation>
    <scope>NUCLEOTIDE SEQUENCE [LARGE SCALE GENOMIC DNA]</scope>
    <source>
        <strain evidence="4">DSM 22623</strain>
    </source>
</reference>
<sequence length="474" mass="55488">MRFFVRMLFITRGSSFANLNESNEDPFFQTYTSQNMNSFYVLMISFLSIIFCFWDYDTIEMERQKFPSVIELISGNFLRHSPEFYDWRIEDREEKLKKHPDRFDLYDDLAVAYSKTGNDNKAIQIILKKDSISPQNYKTYANLGTFYIHNGQLEKGIEYIDKAIQINPDAHFGREIYQKYLAQYVVSKKEDGTVPLPLSATFRKCLPCPPRDQDNFYSFLLQVYREKHNGQSLSIKKLPDEEVKHAVKGIMGMMKFGNYDSPILLEALGDLLVGSGWAEGARQLAARAYLKASYHPSVSEVKYLYDKKVGYLLYHQFTDRKGDRFTLEDLEKLLKDEIDKGTSFYQNIRNDEIRWIQNGQDPEVEFAKKYYREPILDKTIQKTSVKGHEIEKIYKDIVDYRPENISDRVFIEMPNNSSGRAIDTFQVKEKKIVDQASSHPDGDDRNTIIYKILFPCFGILFVLLVLLYKRKTKP</sequence>
<keyword evidence="2" id="KW-0812">Transmembrane</keyword>
<dbReference type="AlphaFoldDB" id="A0A1M6FGP6"/>
<keyword evidence="1" id="KW-0802">TPR repeat</keyword>
<evidence type="ECO:0000256" key="2">
    <source>
        <dbReference type="SAM" id="Phobius"/>
    </source>
</evidence>
<dbReference type="PROSITE" id="PS50005">
    <property type="entry name" value="TPR"/>
    <property type="match status" value="1"/>
</dbReference>
<dbReference type="STRING" id="570521.SAMN04488508_104276"/>
<dbReference type="SUPFAM" id="SSF48452">
    <property type="entry name" value="TPR-like"/>
    <property type="match status" value="1"/>
</dbReference>
<name>A0A1M6FGP6_9FLAO</name>
<keyword evidence="2" id="KW-1133">Transmembrane helix</keyword>
<feature type="repeat" description="TPR" evidence="1">
    <location>
        <begin position="137"/>
        <end position="170"/>
    </location>
</feature>
<evidence type="ECO:0000256" key="1">
    <source>
        <dbReference type="PROSITE-ProRule" id="PRU00339"/>
    </source>
</evidence>
<protein>
    <submittedName>
        <fullName evidence="3">Tetratricopeptide repeat-containing protein</fullName>
    </submittedName>
</protein>
<dbReference type="PROSITE" id="PS50293">
    <property type="entry name" value="TPR_REGION"/>
    <property type="match status" value="1"/>
</dbReference>
<keyword evidence="4" id="KW-1185">Reference proteome</keyword>
<feature type="transmembrane region" description="Helical" evidence="2">
    <location>
        <begin position="448"/>
        <end position="468"/>
    </location>
</feature>
<accession>A0A1M6FGP6</accession>
<dbReference type="SMART" id="SM00028">
    <property type="entry name" value="TPR"/>
    <property type="match status" value="2"/>
</dbReference>
<feature type="transmembrane region" description="Helical" evidence="2">
    <location>
        <begin position="39"/>
        <end position="56"/>
    </location>
</feature>
<proteinExistence type="predicted"/>
<evidence type="ECO:0000313" key="3">
    <source>
        <dbReference type="EMBL" id="SHI96855.1"/>
    </source>
</evidence>
<keyword evidence="2" id="KW-0472">Membrane</keyword>
<evidence type="ECO:0000313" key="4">
    <source>
        <dbReference type="Proteomes" id="UP000184432"/>
    </source>
</evidence>
<dbReference type="InterPro" id="IPR011990">
    <property type="entry name" value="TPR-like_helical_dom_sf"/>
</dbReference>
<dbReference type="EMBL" id="FQYP01000004">
    <property type="protein sequence ID" value="SHI96855.1"/>
    <property type="molecule type" value="Genomic_DNA"/>
</dbReference>
<dbReference type="Proteomes" id="UP000184432">
    <property type="component" value="Unassembled WGS sequence"/>
</dbReference>
<organism evidence="3 4">
    <name type="scientific">Aquimarina spongiae</name>
    <dbReference type="NCBI Taxonomy" id="570521"/>
    <lineage>
        <taxon>Bacteria</taxon>
        <taxon>Pseudomonadati</taxon>
        <taxon>Bacteroidota</taxon>
        <taxon>Flavobacteriia</taxon>
        <taxon>Flavobacteriales</taxon>
        <taxon>Flavobacteriaceae</taxon>
        <taxon>Aquimarina</taxon>
    </lineage>
</organism>
<dbReference type="Gene3D" id="1.25.40.10">
    <property type="entry name" value="Tetratricopeptide repeat domain"/>
    <property type="match status" value="1"/>
</dbReference>
<dbReference type="Pfam" id="PF13181">
    <property type="entry name" value="TPR_8"/>
    <property type="match status" value="1"/>
</dbReference>
<dbReference type="InterPro" id="IPR019734">
    <property type="entry name" value="TPR_rpt"/>
</dbReference>